<keyword evidence="3" id="KW-1185">Reference proteome</keyword>
<evidence type="ECO:0000259" key="1">
    <source>
        <dbReference type="Pfam" id="PF12728"/>
    </source>
</evidence>
<dbReference type="EMBL" id="BAABKN010000040">
    <property type="protein sequence ID" value="GAA4760130.1"/>
    <property type="molecule type" value="Genomic_DNA"/>
</dbReference>
<accession>A0ABP8ZM52</accession>
<organism evidence="2 3">
    <name type="scientific">Nocardioides endophyticus</name>
    <dbReference type="NCBI Taxonomy" id="1353775"/>
    <lineage>
        <taxon>Bacteria</taxon>
        <taxon>Bacillati</taxon>
        <taxon>Actinomycetota</taxon>
        <taxon>Actinomycetes</taxon>
        <taxon>Propionibacteriales</taxon>
        <taxon>Nocardioidaceae</taxon>
        <taxon>Nocardioides</taxon>
    </lineage>
</organism>
<dbReference type="SUPFAM" id="SSF46955">
    <property type="entry name" value="Putative DNA-binding domain"/>
    <property type="match status" value="1"/>
</dbReference>
<dbReference type="Pfam" id="PF12728">
    <property type="entry name" value="HTH_17"/>
    <property type="match status" value="1"/>
</dbReference>
<dbReference type="InterPro" id="IPR041657">
    <property type="entry name" value="HTH_17"/>
</dbReference>
<dbReference type="Proteomes" id="UP001499882">
    <property type="component" value="Unassembled WGS sequence"/>
</dbReference>
<dbReference type="Gene3D" id="1.10.10.10">
    <property type="entry name" value="Winged helix-like DNA-binding domain superfamily/Winged helix DNA-binding domain"/>
    <property type="match status" value="1"/>
</dbReference>
<sequence length="84" mass="9271">MQTSSRSAAGLEPMLSIDELAEYLGKPVRTIYDWRLSGRGPRAVHVGRSLRYRVCDVQAWLDAQLERVPGEFPDPVSESGGEPG</sequence>
<dbReference type="RefSeq" id="WP_345530164.1">
    <property type="nucleotide sequence ID" value="NZ_BAABKN010000040.1"/>
</dbReference>
<name>A0ABP8ZM52_9ACTN</name>
<evidence type="ECO:0000313" key="3">
    <source>
        <dbReference type="Proteomes" id="UP001499882"/>
    </source>
</evidence>
<gene>
    <name evidence="2" type="ORF">GCM10023350_52990</name>
</gene>
<dbReference type="InterPro" id="IPR036388">
    <property type="entry name" value="WH-like_DNA-bd_sf"/>
</dbReference>
<protein>
    <recommendedName>
        <fullName evidence="1">Helix-turn-helix domain-containing protein</fullName>
    </recommendedName>
</protein>
<reference evidence="3" key="1">
    <citation type="journal article" date="2019" name="Int. J. Syst. Evol. Microbiol.">
        <title>The Global Catalogue of Microorganisms (GCM) 10K type strain sequencing project: providing services to taxonomists for standard genome sequencing and annotation.</title>
        <authorList>
            <consortium name="The Broad Institute Genomics Platform"/>
            <consortium name="The Broad Institute Genome Sequencing Center for Infectious Disease"/>
            <person name="Wu L."/>
            <person name="Ma J."/>
        </authorList>
    </citation>
    <scope>NUCLEOTIDE SEQUENCE [LARGE SCALE GENOMIC DNA]</scope>
    <source>
        <strain evidence="3">JCM 18532</strain>
    </source>
</reference>
<feature type="domain" description="Helix-turn-helix" evidence="1">
    <location>
        <begin position="14"/>
        <end position="64"/>
    </location>
</feature>
<evidence type="ECO:0000313" key="2">
    <source>
        <dbReference type="EMBL" id="GAA4760130.1"/>
    </source>
</evidence>
<proteinExistence type="predicted"/>
<comment type="caution">
    <text evidence="2">The sequence shown here is derived from an EMBL/GenBank/DDBJ whole genome shotgun (WGS) entry which is preliminary data.</text>
</comment>
<dbReference type="InterPro" id="IPR009061">
    <property type="entry name" value="DNA-bd_dom_put_sf"/>
</dbReference>